<dbReference type="PANTHER" id="PTHR30614:SF0">
    <property type="entry name" value="L-CYSTINE TRANSPORT SYSTEM PERMEASE PROTEIN TCYL"/>
    <property type="match status" value="1"/>
</dbReference>
<dbReference type="InterPro" id="IPR035906">
    <property type="entry name" value="MetI-like_sf"/>
</dbReference>
<dbReference type="GO" id="GO:0055085">
    <property type="term" value="P:transmembrane transport"/>
    <property type="evidence" value="ECO:0007669"/>
    <property type="project" value="InterPro"/>
</dbReference>
<evidence type="ECO:0000256" key="6">
    <source>
        <dbReference type="SAM" id="MobiDB-lite"/>
    </source>
</evidence>
<evidence type="ECO:0000256" key="5">
    <source>
        <dbReference type="ARBA" id="ARBA00023136"/>
    </source>
</evidence>
<reference evidence="8 9" key="1">
    <citation type="journal article" date="2019" name="Emerg. Microbes Infect.">
        <title>Comprehensive subspecies identification of 175 nontuberculous mycobacteria species based on 7547 genomic profiles.</title>
        <authorList>
            <person name="Matsumoto Y."/>
            <person name="Kinjo T."/>
            <person name="Motooka D."/>
            <person name="Nabeya D."/>
            <person name="Jung N."/>
            <person name="Uechi K."/>
            <person name="Horii T."/>
            <person name="Iida T."/>
            <person name="Fujita J."/>
            <person name="Nakamura S."/>
        </authorList>
    </citation>
    <scope>NUCLEOTIDE SEQUENCE [LARGE SCALE GENOMIC DNA]</scope>
    <source>
        <strain evidence="8 9">JCM 13392</strain>
    </source>
</reference>
<evidence type="ECO:0000313" key="8">
    <source>
        <dbReference type="EMBL" id="GFG58748.1"/>
    </source>
</evidence>
<keyword evidence="5 7" id="KW-0472">Membrane</keyword>
<evidence type="ECO:0000256" key="3">
    <source>
        <dbReference type="ARBA" id="ARBA00022970"/>
    </source>
</evidence>
<evidence type="ECO:0000256" key="1">
    <source>
        <dbReference type="ARBA" id="ARBA00004141"/>
    </source>
</evidence>
<proteinExistence type="predicted"/>
<dbReference type="PANTHER" id="PTHR30614">
    <property type="entry name" value="MEMBRANE COMPONENT OF AMINO ACID ABC TRANSPORTER"/>
    <property type="match status" value="1"/>
</dbReference>
<dbReference type="InterPro" id="IPR043429">
    <property type="entry name" value="ArtM/GltK/GlnP/TcyL/YhdX-like"/>
</dbReference>
<accession>A0A7I9WN33</accession>
<dbReference type="Gene3D" id="1.10.3720.10">
    <property type="entry name" value="MetI-like"/>
    <property type="match status" value="1"/>
</dbReference>
<gene>
    <name evidence="8" type="ORF">MMUR_28840</name>
</gene>
<keyword evidence="4 7" id="KW-1133">Transmembrane helix</keyword>
<feature type="region of interest" description="Disordered" evidence="6">
    <location>
        <begin position="127"/>
        <end position="147"/>
    </location>
</feature>
<keyword evidence="3" id="KW-0813">Transport</keyword>
<evidence type="ECO:0000313" key="9">
    <source>
        <dbReference type="Proteomes" id="UP000465241"/>
    </source>
</evidence>
<comment type="subcellular location">
    <subcellularLocation>
        <location evidence="1">Membrane</location>
        <topology evidence="1">Multi-pass membrane protein</topology>
    </subcellularLocation>
</comment>
<dbReference type="AlphaFoldDB" id="A0A7I9WN33"/>
<keyword evidence="2 7" id="KW-0812">Transmembrane</keyword>
<keyword evidence="9" id="KW-1185">Reference proteome</keyword>
<dbReference type="GO" id="GO:0005886">
    <property type="term" value="C:plasma membrane"/>
    <property type="evidence" value="ECO:0007669"/>
    <property type="project" value="TreeGrafter"/>
</dbReference>
<evidence type="ECO:0000256" key="4">
    <source>
        <dbReference type="ARBA" id="ARBA00022989"/>
    </source>
</evidence>
<evidence type="ECO:0000256" key="2">
    <source>
        <dbReference type="ARBA" id="ARBA00022692"/>
    </source>
</evidence>
<dbReference type="GO" id="GO:0006865">
    <property type="term" value="P:amino acid transport"/>
    <property type="evidence" value="ECO:0007669"/>
    <property type="project" value="UniProtKB-KW"/>
</dbReference>
<sequence length="241" mass="25852">MVIPALGNYLVALLKDTSLVSVLSVQELLFGGQLVAARTYDYFSVYTMVFGFHLAIGLPALLLVRYLERRSTAGFADRKFKKGDPAVPQLPGKDGVGSVMIELENFHKSLGTGRCCAASTSRSSAVKWSASSGRPAAERPRCRGARPPVCRGRRGHLMTETVVGVEPSQNDQTDPAAAAIDIPLGREVDELDVAGELMRQAREAGVALTGRGGLLRAMTKTVIETVRPLTPLLRHAQLVAV</sequence>
<keyword evidence="3" id="KW-0029">Amino-acid transport</keyword>
<name>A0A7I9WN33_9MYCO</name>
<dbReference type="Proteomes" id="UP000465241">
    <property type="component" value="Unassembled WGS sequence"/>
</dbReference>
<feature type="transmembrane region" description="Helical" evidence="7">
    <location>
        <begin position="43"/>
        <end position="64"/>
    </location>
</feature>
<comment type="caution">
    <text evidence="8">The sequence shown here is derived from an EMBL/GenBank/DDBJ whole genome shotgun (WGS) entry which is preliminary data.</text>
</comment>
<dbReference type="EMBL" id="BLKT01000003">
    <property type="protein sequence ID" value="GFG58748.1"/>
    <property type="molecule type" value="Genomic_DNA"/>
</dbReference>
<organism evidence="8 9">
    <name type="scientific">Mycolicibacterium murale</name>
    <dbReference type="NCBI Taxonomy" id="182220"/>
    <lineage>
        <taxon>Bacteria</taxon>
        <taxon>Bacillati</taxon>
        <taxon>Actinomycetota</taxon>
        <taxon>Actinomycetes</taxon>
        <taxon>Mycobacteriales</taxon>
        <taxon>Mycobacteriaceae</taxon>
        <taxon>Mycolicibacterium</taxon>
    </lineage>
</organism>
<evidence type="ECO:0000256" key="7">
    <source>
        <dbReference type="SAM" id="Phobius"/>
    </source>
</evidence>
<protein>
    <submittedName>
        <fullName evidence="8">Uncharacterized protein</fullName>
    </submittedName>
</protein>